<protein>
    <submittedName>
        <fullName evidence="2">Uncharacterized protein</fullName>
    </submittedName>
</protein>
<feature type="region of interest" description="Disordered" evidence="1">
    <location>
        <begin position="1"/>
        <end position="131"/>
    </location>
</feature>
<dbReference type="AlphaFoldDB" id="A0A835FU44"/>
<proteinExistence type="predicted"/>
<name>A0A835FU44_9POAL</name>
<feature type="compositionally biased region" description="Basic and acidic residues" evidence="1">
    <location>
        <begin position="64"/>
        <end position="79"/>
    </location>
</feature>
<gene>
    <name evidence="2" type="ORF">HU200_004943</name>
</gene>
<dbReference type="EMBL" id="JACEFO010000329">
    <property type="protein sequence ID" value="KAF8775124.1"/>
    <property type="molecule type" value="Genomic_DNA"/>
</dbReference>
<comment type="caution">
    <text evidence="2">The sequence shown here is derived from an EMBL/GenBank/DDBJ whole genome shotgun (WGS) entry which is preliminary data.</text>
</comment>
<dbReference type="Proteomes" id="UP000636709">
    <property type="component" value="Unassembled WGS sequence"/>
</dbReference>
<evidence type="ECO:0000256" key="1">
    <source>
        <dbReference type="SAM" id="MobiDB-lite"/>
    </source>
</evidence>
<feature type="compositionally biased region" description="Polar residues" evidence="1">
    <location>
        <begin position="1"/>
        <end position="10"/>
    </location>
</feature>
<feature type="compositionally biased region" description="Polar residues" evidence="1">
    <location>
        <begin position="38"/>
        <end position="63"/>
    </location>
</feature>
<keyword evidence="3" id="KW-1185">Reference proteome</keyword>
<organism evidence="2 3">
    <name type="scientific">Digitaria exilis</name>
    <dbReference type="NCBI Taxonomy" id="1010633"/>
    <lineage>
        <taxon>Eukaryota</taxon>
        <taxon>Viridiplantae</taxon>
        <taxon>Streptophyta</taxon>
        <taxon>Embryophyta</taxon>
        <taxon>Tracheophyta</taxon>
        <taxon>Spermatophyta</taxon>
        <taxon>Magnoliopsida</taxon>
        <taxon>Liliopsida</taxon>
        <taxon>Poales</taxon>
        <taxon>Poaceae</taxon>
        <taxon>PACMAD clade</taxon>
        <taxon>Panicoideae</taxon>
        <taxon>Panicodae</taxon>
        <taxon>Paniceae</taxon>
        <taxon>Anthephorinae</taxon>
        <taxon>Digitaria</taxon>
    </lineage>
</organism>
<evidence type="ECO:0000313" key="2">
    <source>
        <dbReference type="EMBL" id="KAF8775124.1"/>
    </source>
</evidence>
<reference evidence="2" key="1">
    <citation type="submission" date="2020-07" db="EMBL/GenBank/DDBJ databases">
        <title>Genome sequence and genetic diversity analysis of an under-domesticated orphan crop, white fonio (Digitaria exilis).</title>
        <authorList>
            <person name="Bennetzen J.L."/>
            <person name="Chen S."/>
            <person name="Ma X."/>
            <person name="Wang X."/>
            <person name="Yssel A.E.J."/>
            <person name="Chaluvadi S.R."/>
            <person name="Johnson M."/>
            <person name="Gangashetty P."/>
            <person name="Hamidou F."/>
            <person name="Sanogo M.D."/>
            <person name="Zwaenepoel A."/>
            <person name="Wallace J."/>
            <person name="Van De Peer Y."/>
            <person name="Van Deynze A."/>
        </authorList>
    </citation>
    <scope>NUCLEOTIDE SEQUENCE</scope>
    <source>
        <tissue evidence="2">Leaves</tissue>
    </source>
</reference>
<accession>A0A835FU44</accession>
<feature type="region of interest" description="Disordered" evidence="1">
    <location>
        <begin position="243"/>
        <end position="280"/>
    </location>
</feature>
<feature type="compositionally biased region" description="Pro residues" evidence="1">
    <location>
        <begin position="259"/>
        <end position="274"/>
    </location>
</feature>
<evidence type="ECO:0000313" key="3">
    <source>
        <dbReference type="Proteomes" id="UP000636709"/>
    </source>
</evidence>
<sequence>MEPSDSNTGMEIQKAIRSPGCSSKRPPRDSIGGDSEIGRSTNQPTNKQRTNRNPLQLTATTRGSELDRARHPTERERRMTRATYRPRPSPPPVASGKRSTRGGAHGRTLRGDQRARRRLSPPLSSPRRSEGGVDFRIGFVWGGAEPRRDETKREGDAPCPCVSDFWGEFFYCQGGQVCRLYDAPTRRLLSTAGSGPRLFGLLDLAITHAPPLISRLVFAACLFLSRIEFPAHVHEISRPRRDPIRRHTNLKGSEFGVRPPLPSLPYQNPSPPPSSSERRARLPMATAAAAFTSSHLAPSISGRILRRRPAPRASAGSVTARARRLRCEFVAGGGNGALSGEEDPRLIDRVRSSLRLLFCCSPLVYRPSFSPLSSRCHLVEQVRRGPRGPLYICGVAKK</sequence>